<dbReference type="GO" id="GO:0005744">
    <property type="term" value="C:TIM23 mitochondrial import inner membrane translocase complex"/>
    <property type="evidence" value="ECO:0007669"/>
    <property type="project" value="TreeGrafter"/>
</dbReference>
<evidence type="ECO:0000256" key="10">
    <source>
        <dbReference type="ARBA" id="ARBA00023136"/>
    </source>
</evidence>
<keyword evidence="5" id="KW-0999">Mitochondrion inner membrane</keyword>
<dbReference type="GO" id="GO:0008320">
    <property type="term" value="F:protein transmembrane transporter activity"/>
    <property type="evidence" value="ECO:0007669"/>
    <property type="project" value="TreeGrafter"/>
</dbReference>
<keyword evidence="3" id="KW-0813">Transport</keyword>
<feature type="compositionally biased region" description="Gly residues" evidence="11">
    <location>
        <begin position="212"/>
        <end position="221"/>
    </location>
</feature>
<evidence type="ECO:0000256" key="4">
    <source>
        <dbReference type="ARBA" id="ARBA00022692"/>
    </source>
</evidence>
<comment type="caution">
    <text evidence="13">The sequence shown here is derived from an EMBL/GenBank/DDBJ whole genome shotgun (WGS) entry which is preliminary data.</text>
</comment>
<dbReference type="AlphaFoldDB" id="A0A8J4DET0"/>
<reference evidence="13" key="1">
    <citation type="journal article" date="2021" name="Proc. Natl. Acad. Sci. U.S.A.">
        <title>Three genomes in the algal genus Volvox reveal the fate of a haploid sex-determining region after a transition to homothallism.</title>
        <authorList>
            <person name="Yamamoto K."/>
            <person name="Hamaji T."/>
            <person name="Kawai-Toyooka H."/>
            <person name="Matsuzaki R."/>
            <person name="Takahashi F."/>
            <person name="Nishimura Y."/>
            <person name="Kawachi M."/>
            <person name="Noguchi H."/>
            <person name="Minakuchi Y."/>
            <person name="Umen J.G."/>
            <person name="Toyoda A."/>
            <person name="Nozaki H."/>
        </authorList>
    </citation>
    <scope>NUCLEOTIDE SEQUENCE</scope>
    <source>
        <strain evidence="13">NIES-3785</strain>
        <strain evidence="12">NIES-3786</strain>
    </source>
</reference>
<keyword evidence="4" id="KW-0812">Transmembrane</keyword>
<evidence type="ECO:0000313" key="14">
    <source>
        <dbReference type="Proteomes" id="UP000722791"/>
    </source>
</evidence>
<evidence type="ECO:0000313" key="13">
    <source>
        <dbReference type="EMBL" id="GIL97686.1"/>
    </source>
</evidence>
<feature type="region of interest" description="Disordered" evidence="11">
    <location>
        <begin position="212"/>
        <end position="261"/>
    </location>
</feature>
<proteinExistence type="inferred from homology"/>
<evidence type="ECO:0000256" key="7">
    <source>
        <dbReference type="ARBA" id="ARBA00022989"/>
    </source>
</evidence>
<organism evidence="13 14">
    <name type="scientific">Volvox reticuliferus</name>
    <dbReference type="NCBI Taxonomy" id="1737510"/>
    <lineage>
        <taxon>Eukaryota</taxon>
        <taxon>Viridiplantae</taxon>
        <taxon>Chlorophyta</taxon>
        <taxon>core chlorophytes</taxon>
        <taxon>Chlorophyceae</taxon>
        <taxon>CS clade</taxon>
        <taxon>Chlamydomonadales</taxon>
        <taxon>Volvocaceae</taxon>
        <taxon>Volvox</taxon>
    </lineage>
</organism>
<dbReference type="Proteomes" id="UP000747110">
    <property type="component" value="Unassembled WGS sequence"/>
</dbReference>
<keyword evidence="6" id="KW-0653">Protein transport</keyword>
<evidence type="ECO:0000256" key="2">
    <source>
        <dbReference type="ARBA" id="ARBA00008444"/>
    </source>
</evidence>
<keyword evidence="7" id="KW-1133">Transmembrane helix</keyword>
<evidence type="ECO:0000313" key="15">
    <source>
        <dbReference type="Proteomes" id="UP000747110"/>
    </source>
</evidence>
<dbReference type="Proteomes" id="UP000722791">
    <property type="component" value="Unassembled WGS sequence"/>
</dbReference>
<comment type="subcellular location">
    <subcellularLocation>
        <location evidence="1">Mitochondrion inner membrane</location>
        <topology evidence="1">Multi-pass membrane protein</topology>
    </subcellularLocation>
</comment>
<gene>
    <name evidence="12" type="ORF">Vretifemale_6552</name>
    <name evidence="13" type="ORF">Vretimale_3270</name>
</gene>
<evidence type="ECO:0000256" key="9">
    <source>
        <dbReference type="ARBA" id="ARBA00023128"/>
    </source>
</evidence>
<keyword evidence="15" id="KW-1185">Reference proteome</keyword>
<evidence type="ECO:0000256" key="8">
    <source>
        <dbReference type="ARBA" id="ARBA00023010"/>
    </source>
</evidence>
<dbReference type="PANTHER" id="PTHR10485">
    <property type="entry name" value="MITOCHONDRIAL IMPORT INNER MEMBRANE TRANSLOCASE SUBUNIT TIM-17"/>
    <property type="match status" value="1"/>
</dbReference>
<keyword evidence="8" id="KW-0811">Translocation</keyword>
<dbReference type="PANTHER" id="PTHR10485:SF0">
    <property type="entry name" value="AT05822P-RELATED"/>
    <property type="match status" value="1"/>
</dbReference>
<keyword evidence="10" id="KW-0472">Membrane</keyword>
<dbReference type="Pfam" id="PF02466">
    <property type="entry name" value="Tim17"/>
    <property type="match status" value="1"/>
</dbReference>
<accession>A0A8J4DET0</accession>
<name>A0A8J4DET0_9CHLO</name>
<evidence type="ECO:0008006" key="16">
    <source>
        <dbReference type="Google" id="ProtNLM"/>
    </source>
</evidence>
<dbReference type="EMBL" id="BNCQ01000004">
    <property type="protein sequence ID" value="GIL97686.1"/>
    <property type="molecule type" value="Genomic_DNA"/>
</dbReference>
<evidence type="ECO:0000256" key="3">
    <source>
        <dbReference type="ARBA" id="ARBA00022448"/>
    </source>
</evidence>
<evidence type="ECO:0000256" key="6">
    <source>
        <dbReference type="ARBA" id="ARBA00022927"/>
    </source>
</evidence>
<dbReference type="OrthoDB" id="2261329at2759"/>
<dbReference type="GO" id="GO:0030150">
    <property type="term" value="P:protein import into mitochondrial matrix"/>
    <property type="evidence" value="ECO:0007669"/>
    <property type="project" value="TreeGrafter"/>
</dbReference>
<keyword evidence="9" id="KW-0496">Mitochondrion</keyword>
<dbReference type="EMBL" id="BNCP01000010">
    <property type="protein sequence ID" value="GIL77002.1"/>
    <property type="molecule type" value="Genomic_DNA"/>
</dbReference>
<comment type="similarity">
    <text evidence="2">Belongs to the Tim17/Tim22/Tim23 family.</text>
</comment>
<evidence type="ECO:0000256" key="5">
    <source>
        <dbReference type="ARBA" id="ARBA00022792"/>
    </source>
</evidence>
<evidence type="ECO:0000313" key="12">
    <source>
        <dbReference type="EMBL" id="GIL77002.1"/>
    </source>
</evidence>
<protein>
    <recommendedName>
        <fullName evidence="16">Mitochondrial inner membrane translocase</fullName>
    </recommendedName>
</protein>
<sequence>MAAPSQQQQPPMVEHKREPCPDRILNDIGGAFAMGAVGGGIWHLLKGVKNSPSGYRTRGALEAVRREAPRLGGSFATWGFSFAIFDCSFQYIRKKEDPWNAIGAGALTGGFLQLRFGFASAAKSAAFGGFLLALIEGLGIALSKLTSPPPPGLPAAMGAPMGAGGPMHGPSGSVLPPGMPGTPGMAIPPGPEPAMAVSSSSGGGESGGIGGFFSSLFGGGSSQPAPAAPVTDLSEDPFRPPPMPKEFVMHADGADGSFKQQ</sequence>
<evidence type="ECO:0000256" key="11">
    <source>
        <dbReference type="SAM" id="MobiDB-lite"/>
    </source>
</evidence>
<evidence type="ECO:0000256" key="1">
    <source>
        <dbReference type="ARBA" id="ARBA00004448"/>
    </source>
</evidence>